<sequence length="253" mass="28298">MAVVSRHIILTGLLSVSFNAAADDASQFGLGVGVVSTQKPYTGIDREYTPLPVLHYENDHFRFAGLSAELKLPALPFSETQRLTTGLIVRYDGAGYAADDAAILHGMAKRKGGFWGGAGVEWQNPLANVFADWTHDLSGNSKGQRLRLGAERGWQFGEGFTLTPRIVANRYDSHYVDYYYGVRDDEARAWRPAWQGRAALNTEIGLNGRWQFNEHHIFMVDVQATLLASDIKDSPLVDRTNENRLFMSYMYAF</sequence>
<evidence type="ECO:0000256" key="2">
    <source>
        <dbReference type="ARBA" id="ARBA00005722"/>
    </source>
</evidence>
<name>A0A1C4EBT9_9ENTR</name>
<dbReference type="Proteomes" id="UP000198975">
    <property type="component" value="Unassembled WGS sequence"/>
</dbReference>
<accession>A0A1C4EBT9</accession>
<reference evidence="8" key="1">
    <citation type="submission" date="2016-08" db="EMBL/GenBank/DDBJ databases">
        <authorList>
            <person name="Varghese N."/>
            <person name="Submissions Spin"/>
        </authorList>
    </citation>
    <scope>NUCLEOTIDE SEQUENCE [LARGE SCALE GENOMIC DNA]</scope>
    <source>
        <strain evidence="8">REICA_082</strain>
    </source>
</reference>
<evidence type="ECO:0000313" key="8">
    <source>
        <dbReference type="Proteomes" id="UP000198975"/>
    </source>
</evidence>
<dbReference type="EMBL" id="FMAY01000022">
    <property type="protein sequence ID" value="SCC41025.1"/>
    <property type="molecule type" value="Genomic_DNA"/>
</dbReference>
<feature type="chain" id="PRO_5008691124" evidence="6">
    <location>
        <begin position="23"/>
        <end position="253"/>
    </location>
</feature>
<keyword evidence="4" id="KW-0472">Membrane</keyword>
<keyword evidence="8" id="KW-1185">Reference proteome</keyword>
<dbReference type="InterPro" id="IPR010583">
    <property type="entry name" value="MipA"/>
</dbReference>
<gene>
    <name evidence="7" type="ORF">GA0061071_1222</name>
</gene>
<dbReference type="PANTHER" id="PTHR38776">
    <property type="entry name" value="MLTA-INTERACTING PROTEIN-RELATED"/>
    <property type="match status" value="1"/>
</dbReference>
<protein>
    <submittedName>
        <fullName evidence="7">Outer membrane protein</fullName>
    </submittedName>
</protein>
<evidence type="ECO:0000256" key="6">
    <source>
        <dbReference type="SAM" id="SignalP"/>
    </source>
</evidence>
<comment type="subcellular location">
    <subcellularLocation>
        <location evidence="1">Cell outer membrane</location>
    </subcellularLocation>
</comment>
<dbReference type="RefSeq" id="WP_088236489.1">
    <property type="nucleotide sequence ID" value="NZ_FMAY01000022.1"/>
</dbReference>
<evidence type="ECO:0000313" key="7">
    <source>
        <dbReference type="EMBL" id="SCC41025.1"/>
    </source>
</evidence>
<evidence type="ECO:0000256" key="3">
    <source>
        <dbReference type="ARBA" id="ARBA00022729"/>
    </source>
</evidence>
<keyword evidence="5" id="KW-0998">Cell outer membrane</keyword>
<keyword evidence="3 6" id="KW-0732">Signal</keyword>
<proteinExistence type="inferred from homology"/>
<comment type="similarity">
    <text evidence="2">Belongs to the MipA/OmpV family.</text>
</comment>
<dbReference type="GO" id="GO:0009279">
    <property type="term" value="C:cell outer membrane"/>
    <property type="evidence" value="ECO:0007669"/>
    <property type="project" value="UniProtKB-SubCell"/>
</dbReference>
<evidence type="ECO:0000256" key="5">
    <source>
        <dbReference type="ARBA" id="ARBA00023237"/>
    </source>
</evidence>
<evidence type="ECO:0000256" key="4">
    <source>
        <dbReference type="ARBA" id="ARBA00023136"/>
    </source>
</evidence>
<feature type="signal peptide" evidence="6">
    <location>
        <begin position="1"/>
        <end position="22"/>
    </location>
</feature>
<evidence type="ECO:0000256" key="1">
    <source>
        <dbReference type="ARBA" id="ARBA00004442"/>
    </source>
</evidence>
<organism evidence="7 8">
    <name type="scientific">Kosakonia oryzendophytica</name>
    <dbReference type="NCBI Taxonomy" id="1005665"/>
    <lineage>
        <taxon>Bacteria</taxon>
        <taxon>Pseudomonadati</taxon>
        <taxon>Pseudomonadota</taxon>
        <taxon>Gammaproteobacteria</taxon>
        <taxon>Enterobacterales</taxon>
        <taxon>Enterobacteriaceae</taxon>
        <taxon>Kosakonia</taxon>
    </lineage>
</organism>
<dbReference type="OrthoDB" id="8562138at2"/>
<dbReference type="Pfam" id="PF06629">
    <property type="entry name" value="MipA"/>
    <property type="match status" value="1"/>
</dbReference>
<dbReference type="AlphaFoldDB" id="A0A1C4EBT9"/>
<dbReference type="PANTHER" id="PTHR38776:SF1">
    <property type="entry name" value="MLTA-INTERACTING PROTEIN-RELATED"/>
    <property type="match status" value="1"/>
</dbReference>